<protein>
    <submittedName>
        <fullName evidence="5">Histidine kinase</fullName>
    </submittedName>
    <submittedName>
        <fullName evidence="6">Response regulator containing a CheY-like receiver domain and a GGDEF domain</fullName>
    </submittedName>
</protein>
<dbReference type="Gene3D" id="2.130.10.10">
    <property type="entry name" value="YVTN repeat-like/Quinoprotein amine dehydrogenase"/>
    <property type="match status" value="3"/>
</dbReference>
<dbReference type="KEGG" id="chg:AXF12_03900"/>
<dbReference type="SUPFAM" id="SSF63829">
    <property type="entry name" value="Calcium-dependent phosphotriesterase"/>
    <property type="match status" value="1"/>
</dbReference>
<dbReference type="Gene3D" id="2.60.40.10">
    <property type="entry name" value="Immunoglobulins"/>
    <property type="match status" value="1"/>
</dbReference>
<feature type="transmembrane region" description="Helical" evidence="2">
    <location>
        <begin position="729"/>
        <end position="750"/>
    </location>
</feature>
<evidence type="ECO:0000256" key="1">
    <source>
        <dbReference type="SAM" id="Coils"/>
    </source>
</evidence>
<dbReference type="SUPFAM" id="SSF46894">
    <property type="entry name" value="C-terminal effector domain of the bipartite response regulators"/>
    <property type="match status" value="1"/>
</dbReference>
<reference evidence="6 8" key="2">
    <citation type="submission" date="2017-06" db="EMBL/GenBank/DDBJ databases">
        <authorList>
            <consortium name="Pathogen Informatics"/>
        </authorList>
    </citation>
    <scope>NUCLEOTIDE SEQUENCE [LARGE SCALE GENOMIC DNA]</scope>
    <source>
        <strain evidence="6 8">NCTC12947</strain>
    </source>
</reference>
<dbReference type="RefSeq" id="WP_066428498.1">
    <property type="nucleotide sequence ID" value="NZ_CP014227.1"/>
</dbReference>
<keyword evidence="7" id="KW-1185">Reference proteome</keyword>
<evidence type="ECO:0000313" key="8">
    <source>
        <dbReference type="Proteomes" id="UP000215539"/>
    </source>
</evidence>
<evidence type="ECO:0000313" key="7">
    <source>
        <dbReference type="Proteomes" id="UP000065822"/>
    </source>
</evidence>
<accession>A0AAX2GX17</accession>
<reference evidence="5 7" key="1">
    <citation type="submission" date="2016-02" db="EMBL/GenBank/DDBJ databases">
        <authorList>
            <person name="Holder M.E."/>
            <person name="Ajami N.J."/>
            <person name="Petrosino J.F."/>
        </authorList>
    </citation>
    <scope>NUCLEOTIDE SEQUENCE [LARGE SCALE GENOMIC DNA]</scope>
    <source>
        <strain evidence="5 7">CCUG 32990</strain>
    </source>
</reference>
<dbReference type="InterPro" id="IPR015943">
    <property type="entry name" value="WD40/YVTN_repeat-like_dom_sf"/>
</dbReference>
<dbReference type="AlphaFoldDB" id="A0AAX2GX17"/>
<dbReference type="Pfam" id="PF00196">
    <property type="entry name" value="GerE"/>
    <property type="match status" value="1"/>
</dbReference>
<evidence type="ECO:0000256" key="3">
    <source>
        <dbReference type="SAM" id="SignalP"/>
    </source>
</evidence>
<feature type="signal peptide" evidence="3">
    <location>
        <begin position="1"/>
        <end position="18"/>
    </location>
</feature>
<keyword evidence="1" id="KW-0175">Coiled coil</keyword>
<feature type="chain" id="PRO_5043410319" evidence="3">
    <location>
        <begin position="19"/>
        <end position="932"/>
    </location>
</feature>
<dbReference type="SMART" id="SM00421">
    <property type="entry name" value="HTH_LUXR"/>
    <property type="match status" value="1"/>
</dbReference>
<dbReference type="Proteomes" id="UP000065822">
    <property type="component" value="Chromosome"/>
</dbReference>
<evidence type="ECO:0000259" key="4">
    <source>
        <dbReference type="SMART" id="SM00421"/>
    </source>
</evidence>
<gene>
    <name evidence="5" type="ORF">AXF12_03900</name>
    <name evidence="6" type="ORF">SAMEA44541418_00956</name>
</gene>
<dbReference type="InterPro" id="IPR016032">
    <property type="entry name" value="Sig_transdc_resp-reg_C-effctor"/>
</dbReference>
<evidence type="ECO:0000313" key="5">
    <source>
        <dbReference type="EMBL" id="AMD84735.1"/>
    </source>
</evidence>
<dbReference type="InterPro" id="IPR036388">
    <property type="entry name" value="WH-like_DNA-bd_sf"/>
</dbReference>
<organism evidence="6 8">
    <name type="scientific">Capnocytophaga haemolytica</name>
    <dbReference type="NCBI Taxonomy" id="45243"/>
    <lineage>
        <taxon>Bacteria</taxon>
        <taxon>Pseudomonadati</taxon>
        <taxon>Bacteroidota</taxon>
        <taxon>Flavobacteriia</taxon>
        <taxon>Flavobacteriales</taxon>
        <taxon>Flavobacteriaceae</taxon>
        <taxon>Capnocytophaga</taxon>
    </lineage>
</organism>
<dbReference type="Proteomes" id="UP000215539">
    <property type="component" value="Chromosome 1"/>
</dbReference>
<sequence length="932" mass="106973">MKQLICLLFALITSVLYAQLPPLHNYTPSAYGGENQNWKICQDGDKKLYFANNSGLLVFDGASFRLYPSPNGTILRSVASIGDKLYTGSFEEFGYWQHDPFGSLQYTSLSRKIERKAIEDEEIWKIIPYERWVLFQSLHRLYIYDLSSRKFNIIYSKNSLPKLFKLGSQLYFQKMNEGLFSFVDGKEVLVSDAPIYKEHIIINMVRQADATLVITQDRGIFREDKDGLVEWAVPFNVVAKGLNVYSCEALKDGSLLLGTIAKGIYHLSGEGVLLEHITQQHGLQNNTVLSIYEDVERNVWLGLDNGISRINFSSPFRVYKDVDGALGAVYASAVYKGLLYLGTNQGLFVRAEHSNMPFELIKGTEGQVWLLKEIDGTLFCGHNSGTFVVDGKGVELVCGQLGTWDIKPIPHKKGWLMQGNYEGLHILERQGEAWRYRHKVSGFNVSSRFFEFVNDRELLVNHEYKGVYHLHLSGDYTKAERVAMESSVPRGVKSSLARYNGKVLYFLKEGVFAYEPQRGKFVKDVTLSKSLFTDEHFASWILREGRNGHLWTFSQENIIEVAQGRLDSQPRIEKVPISAALRKDIVGFENLTELDNGTKIIGTTSGFISFGDERKPLPPYRIRLEKIAVNRIDAAGKPLSLQASGVKLPNGENNLYFSMSVPYYGEFVQPLYQYRLEGLHEHWSAWTPSPVITFENLPAGDYILKVRAKIGDTPTQNTETFRFTIAKPWYATDVMLLLYVLLLALAFFTLNRVYRIRYKRQKAKLEEEKRKELALLQLENEKMQMQYESDKLQNEVDTKNKELAATTMSIIKKNELLSSIKEELQQEKQNPYIKSVLSIIDKNITGENDWEYFQEVFNNMDRDFLKRLKSLHPELTPHDIRLCIYLRLNLSSKEIASILSISPRSVEIKRYRLRKKMDLNHNENLIDYILGL</sequence>
<dbReference type="GO" id="GO:0016301">
    <property type="term" value="F:kinase activity"/>
    <property type="evidence" value="ECO:0007669"/>
    <property type="project" value="UniProtKB-KW"/>
</dbReference>
<dbReference type="InterPro" id="IPR000792">
    <property type="entry name" value="Tscrpt_reg_LuxR_C"/>
</dbReference>
<dbReference type="GO" id="GO:0003677">
    <property type="term" value="F:DNA binding"/>
    <property type="evidence" value="ECO:0007669"/>
    <property type="project" value="InterPro"/>
</dbReference>
<dbReference type="GO" id="GO:0006355">
    <property type="term" value="P:regulation of DNA-templated transcription"/>
    <property type="evidence" value="ECO:0007669"/>
    <property type="project" value="InterPro"/>
</dbReference>
<proteinExistence type="predicted"/>
<dbReference type="InterPro" id="IPR013783">
    <property type="entry name" value="Ig-like_fold"/>
</dbReference>
<dbReference type="Pfam" id="PF07495">
    <property type="entry name" value="Y_Y_Y"/>
    <property type="match status" value="1"/>
</dbReference>
<dbReference type="EMBL" id="LT906449">
    <property type="protein sequence ID" value="SNV07990.1"/>
    <property type="molecule type" value="Genomic_DNA"/>
</dbReference>
<dbReference type="Gene3D" id="1.10.10.10">
    <property type="entry name" value="Winged helix-like DNA-binding domain superfamily/Winged helix DNA-binding domain"/>
    <property type="match status" value="1"/>
</dbReference>
<evidence type="ECO:0000313" key="6">
    <source>
        <dbReference type="EMBL" id="SNV07990.1"/>
    </source>
</evidence>
<evidence type="ECO:0000256" key="2">
    <source>
        <dbReference type="SAM" id="Phobius"/>
    </source>
</evidence>
<dbReference type="EMBL" id="CP014227">
    <property type="protein sequence ID" value="AMD84735.1"/>
    <property type="molecule type" value="Genomic_DNA"/>
</dbReference>
<dbReference type="InterPro" id="IPR011123">
    <property type="entry name" value="Y_Y_Y"/>
</dbReference>
<feature type="coiled-coil region" evidence="1">
    <location>
        <begin position="751"/>
        <end position="830"/>
    </location>
</feature>
<keyword evidence="5" id="KW-0808">Transferase</keyword>
<keyword evidence="2" id="KW-0472">Membrane</keyword>
<keyword evidence="2" id="KW-1133">Transmembrane helix</keyword>
<keyword evidence="3" id="KW-0732">Signal</keyword>
<feature type="domain" description="HTH luxR-type" evidence="4">
    <location>
        <begin position="872"/>
        <end position="929"/>
    </location>
</feature>
<name>A0AAX2GX17_9FLAO</name>
<keyword evidence="5" id="KW-0418">Kinase</keyword>
<keyword evidence="2" id="KW-0812">Transmembrane</keyword>